<feature type="transmembrane region" description="Helical" evidence="1">
    <location>
        <begin position="190"/>
        <end position="212"/>
    </location>
</feature>
<dbReference type="OrthoDB" id="4843554at2759"/>
<organism evidence="3 4">
    <name type="scientific">Trematosphaeria pertusa</name>
    <dbReference type="NCBI Taxonomy" id="390896"/>
    <lineage>
        <taxon>Eukaryota</taxon>
        <taxon>Fungi</taxon>
        <taxon>Dikarya</taxon>
        <taxon>Ascomycota</taxon>
        <taxon>Pezizomycotina</taxon>
        <taxon>Dothideomycetes</taxon>
        <taxon>Pleosporomycetidae</taxon>
        <taxon>Pleosporales</taxon>
        <taxon>Massarineae</taxon>
        <taxon>Trematosphaeriaceae</taxon>
        <taxon>Trematosphaeria</taxon>
    </lineage>
</organism>
<proteinExistence type="predicted"/>
<keyword evidence="1" id="KW-1133">Transmembrane helix</keyword>
<reference evidence="3" key="1">
    <citation type="journal article" date="2020" name="Stud. Mycol.">
        <title>101 Dothideomycetes genomes: a test case for predicting lifestyles and emergence of pathogens.</title>
        <authorList>
            <person name="Haridas S."/>
            <person name="Albert R."/>
            <person name="Binder M."/>
            <person name="Bloem J."/>
            <person name="Labutti K."/>
            <person name="Salamov A."/>
            <person name="Andreopoulos B."/>
            <person name="Baker S."/>
            <person name="Barry K."/>
            <person name="Bills G."/>
            <person name="Bluhm B."/>
            <person name="Cannon C."/>
            <person name="Castanera R."/>
            <person name="Culley D."/>
            <person name="Daum C."/>
            <person name="Ezra D."/>
            <person name="Gonzalez J."/>
            <person name="Henrissat B."/>
            <person name="Kuo A."/>
            <person name="Liang C."/>
            <person name="Lipzen A."/>
            <person name="Lutzoni F."/>
            <person name="Magnuson J."/>
            <person name="Mondo S."/>
            <person name="Nolan M."/>
            <person name="Ohm R."/>
            <person name="Pangilinan J."/>
            <person name="Park H.-J."/>
            <person name="Ramirez L."/>
            <person name="Alfaro M."/>
            <person name="Sun H."/>
            <person name="Tritt A."/>
            <person name="Yoshinaga Y."/>
            <person name="Zwiers L.-H."/>
            <person name="Turgeon B."/>
            <person name="Goodwin S."/>
            <person name="Spatafora J."/>
            <person name="Crous P."/>
            <person name="Grigoriev I."/>
        </authorList>
    </citation>
    <scope>NUCLEOTIDE SEQUENCE</scope>
    <source>
        <strain evidence="3">CBS 122368</strain>
    </source>
</reference>
<gene>
    <name evidence="3" type="ORF">BU26DRAFT_521802</name>
</gene>
<feature type="signal peptide" evidence="2">
    <location>
        <begin position="1"/>
        <end position="20"/>
    </location>
</feature>
<evidence type="ECO:0000313" key="3">
    <source>
        <dbReference type="EMBL" id="KAF2245320.1"/>
    </source>
</evidence>
<evidence type="ECO:0000256" key="2">
    <source>
        <dbReference type="SAM" id="SignalP"/>
    </source>
</evidence>
<evidence type="ECO:0000256" key="1">
    <source>
        <dbReference type="SAM" id="Phobius"/>
    </source>
</evidence>
<keyword evidence="1" id="KW-0472">Membrane</keyword>
<dbReference type="AlphaFoldDB" id="A0A6A6I736"/>
<evidence type="ECO:0000313" key="4">
    <source>
        <dbReference type="Proteomes" id="UP000800094"/>
    </source>
</evidence>
<accession>A0A6A6I736</accession>
<dbReference type="Proteomes" id="UP000800094">
    <property type="component" value="Unassembled WGS sequence"/>
</dbReference>
<feature type="chain" id="PRO_5025535134" evidence="2">
    <location>
        <begin position="21"/>
        <end position="215"/>
    </location>
</feature>
<dbReference type="GeneID" id="54582959"/>
<dbReference type="EMBL" id="ML987200">
    <property type="protein sequence ID" value="KAF2245320.1"/>
    <property type="molecule type" value="Genomic_DNA"/>
</dbReference>
<keyword evidence="4" id="KW-1185">Reference proteome</keyword>
<protein>
    <submittedName>
        <fullName evidence="3">Uncharacterized protein</fullName>
    </submittedName>
</protein>
<name>A0A6A6I736_9PLEO</name>
<dbReference type="RefSeq" id="XP_033680324.1">
    <property type="nucleotide sequence ID" value="XM_033829629.1"/>
</dbReference>
<sequence>MHPFRAIVLLSLTSLPAAFTQDTTSSTVPDACKDICDPVVQLATACNMDAMGGMGTASNRNGWQIAKRNDEQDAEAQFKADCVCNNRSFDVGAVMGLCASCMGQQDGQTSQRSITEVGFLSNFVLAQDLSSAMSQCSFAATSYAPSATSILKGIQVQVTQAAMTVMAGSSTTASEAGNTPALGGAGRVEIVAGVWAVGAVAASMGLGAGFLIGML</sequence>
<keyword evidence="2" id="KW-0732">Signal</keyword>
<keyword evidence="1" id="KW-0812">Transmembrane</keyword>